<dbReference type="EMBL" id="SIXH01000417">
    <property type="protein sequence ID" value="TBO55929.1"/>
    <property type="molecule type" value="Genomic_DNA"/>
</dbReference>
<reference evidence="2 3" key="1">
    <citation type="submission" date="2019-02" db="EMBL/GenBank/DDBJ databases">
        <title>Draft Genome Sequence of Streptomyces sp. AM-2504, identified by 16S rRNA comparative analysis as a Streptomyces Kasugaensis strain.</title>
        <authorList>
            <person name="Napolioni V."/>
            <person name="Giuliodori A.M."/>
            <person name="Spurio R."/>
            <person name="Fabbretti A."/>
        </authorList>
    </citation>
    <scope>NUCLEOTIDE SEQUENCE [LARGE SCALE GENOMIC DNA]</scope>
    <source>
        <strain evidence="2 3">AM-2504</strain>
    </source>
</reference>
<feature type="non-terminal residue" evidence="2">
    <location>
        <position position="1"/>
    </location>
</feature>
<sequence>GAELLYRVGDIKKWACNRPRAASGTRPGLTAPGPGVREPALSGSADTIPSSWRTPGTAQKRNTAP</sequence>
<gene>
    <name evidence="2" type="ORF">EYS09_30645</name>
</gene>
<evidence type="ECO:0000313" key="2">
    <source>
        <dbReference type="EMBL" id="TBO55929.1"/>
    </source>
</evidence>
<keyword evidence="3" id="KW-1185">Reference proteome</keyword>
<dbReference type="Proteomes" id="UP000292452">
    <property type="component" value="Unassembled WGS sequence"/>
</dbReference>
<evidence type="ECO:0000256" key="1">
    <source>
        <dbReference type="SAM" id="MobiDB-lite"/>
    </source>
</evidence>
<name>A0A4Q9HNF0_STRKA</name>
<feature type="compositionally biased region" description="Polar residues" evidence="1">
    <location>
        <begin position="44"/>
        <end position="65"/>
    </location>
</feature>
<comment type="caution">
    <text evidence="2">The sequence shown here is derived from an EMBL/GenBank/DDBJ whole genome shotgun (WGS) entry which is preliminary data.</text>
</comment>
<accession>A0A4Q9HNF0</accession>
<feature type="region of interest" description="Disordered" evidence="1">
    <location>
        <begin position="19"/>
        <end position="65"/>
    </location>
</feature>
<evidence type="ECO:0000313" key="3">
    <source>
        <dbReference type="Proteomes" id="UP000292452"/>
    </source>
</evidence>
<proteinExistence type="predicted"/>
<dbReference type="AlphaFoldDB" id="A0A4Q9HNF0"/>
<protein>
    <submittedName>
        <fullName evidence="2">Uncharacterized protein</fullName>
    </submittedName>
</protein>
<organism evidence="2 3">
    <name type="scientific">Streptomyces kasugaensis</name>
    <dbReference type="NCBI Taxonomy" id="1946"/>
    <lineage>
        <taxon>Bacteria</taxon>
        <taxon>Bacillati</taxon>
        <taxon>Actinomycetota</taxon>
        <taxon>Actinomycetes</taxon>
        <taxon>Kitasatosporales</taxon>
        <taxon>Streptomycetaceae</taxon>
        <taxon>Streptomyces</taxon>
    </lineage>
</organism>